<evidence type="ECO:0000256" key="5">
    <source>
        <dbReference type="SAM" id="MobiDB-lite"/>
    </source>
</evidence>
<reference evidence="8 9" key="1">
    <citation type="journal article" date="2017" name="PLoS Biol.">
        <title>The sea cucumber genome provides insights into morphological evolution and visceral regeneration.</title>
        <authorList>
            <person name="Zhang X."/>
            <person name="Sun L."/>
            <person name="Yuan J."/>
            <person name="Sun Y."/>
            <person name="Gao Y."/>
            <person name="Zhang L."/>
            <person name="Li S."/>
            <person name="Dai H."/>
            <person name="Hamel J.F."/>
            <person name="Liu C."/>
            <person name="Yu Y."/>
            <person name="Liu S."/>
            <person name="Lin W."/>
            <person name="Guo K."/>
            <person name="Jin S."/>
            <person name="Xu P."/>
            <person name="Storey K.B."/>
            <person name="Huan P."/>
            <person name="Zhang T."/>
            <person name="Zhou Y."/>
            <person name="Zhang J."/>
            <person name="Lin C."/>
            <person name="Li X."/>
            <person name="Xing L."/>
            <person name="Huo D."/>
            <person name="Sun M."/>
            <person name="Wang L."/>
            <person name="Mercier A."/>
            <person name="Li F."/>
            <person name="Yang H."/>
            <person name="Xiang J."/>
        </authorList>
    </citation>
    <scope>NUCLEOTIDE SEQUENCE [LARGE SCALE GENOMIC DNA]</scope>
    <source>
        <strain evidence="8">Shaxun</strain>
        <tissue evidence="8">Muscle</tissue>
    </source>
</reference>
<evidence type="ECO:0000256" key="2">
    <source>
        <dbReference type="ARBA" id="ARBA00022692"/>
    </source>
</evidence>
<feature type="transmembrane region" description="Helical" evidence="6">
    <location>
        <begin position="71"/>
        <end position="92"/>
    </location>
</feature>
<sequence length="388" mass="43217">MDEIMKEEGEECVPKSKETTVYEVPFLVKVKNKFALTVHRYRGLLCAFAAAWCFAGMTMTVSALTDEVGSMQLVFVRAFATLCLSTLVLIHQGQSIKPESLKEVKFHIINAVVSSISIFCQFYAYQNMRTADASAIIYGYVAFTGLFGRIFLKEAFGFFEAFVILFTFGGTVFIARPPFIFGLPDEDEVTDSGELSTVVDVVLPPLVALCGSIFGALMVVTLRAMQNHNFTSMKTVFYFSLYSVVIVSVPLTILQEWAIPQCIIPKLWTVIMGCMAFAGYSLVNLAVSVEDAVYVSLVTMNEVYIVFFLDILLFGTEPRWLSVFGTFLIVGSSAVTSIRKILQTRKKGKQQDRKDKMAAIEESNYTTPDSAKKEPLPHLNGRKYSNLV</sequence>
<feature type="transmembrane region" description="Helical" evidence="6">
    <location>
        <begin position="267"/>
        <end position="287"/>
    </location>
</feature>
<dbReference type="AlphaFoldDB" id="A0A2G8JQA3"/>
<evidence type="ECO:0000313" key="9">
    <source>
        <dbReference type="Proteomes" id="UP000230750"/>
    </source>
</evidence>
<dbReference type="GO" id="GO:0016020">
    <property type="term" value="C:membrane"/>
    <property type="evidence" value="ECO:0007669"/>
    <property type="project" value="UniProtKB-SubCell"/>
</dbReference>
<evidence type="ECO:0000313" key="8">
    <source>
        <dbReference type="EMBL" id="PIK37890.1"/>
    </source>
</evidence>
<evidence type="ECO:0000256" key="6">
    <source>
        <dbReference type="SAM" id="Phobius"/>
    </source>
</evidence>
<evidence type="ECO:0000256" key="1">
    <source>
        <dbReference type="ARBA" id="ARBA00004141"/>
    </source>
</evidence>
<proteinExistence type="predicted"/>
<feature type="transmembrane region" description="Helical" evidence="6">
    <location>
        <begin position="294"/>
        <end position="314"/>
    </location>
</feature>
<keyword evidence="3 6" id="KW-1133">Transmembrane helix</keyword>
<feature type="transmembrane region" description="Helical" evidence="6">
    <location>
        <begin position="236"/>
        <end position="255"/>
    </location>
</feature>
<name>A0A2G8JQA3_STIJA</name>
<protein>
    <submittedName>
        <fullName evidence="8">Putative solute carrier family 35 member G1 isoform 1</fullName>
    </submittedName>
</protein>
<feature type="transmembrane region" description="Helical" evidence="6">
    <location>
        <begin position="159"/>
        <end position="181"/>
    </location>
</feature>
<feature type="region of interest" description="Disordered" evidence="5">
    <location>
        <begin position="346"/>
        <end position="388"/>
    </location>
</feature>
<dbReference type="InterPro" id="IPR000620">
    <property type="entry name" value="EamA_dom"/>
</dbReference>
<feature type="transmembrane region" description="Helical" evidence="6">
    <location>
        <begin position="136"/>
        <end position="152"/>
    </location>
</feature>
<feature type="transmembrane region" description="Helical" evidence="6">
    <location>
        <begin position="43"/>
        <end position="65"/>
    </location>
</feature>
<keyword evidence="9" id="KW-1185">Reference proteome</keyword>
<feature type="transmembrane region" description="Helical" evidence="6">
    <location>
        <begin position="104"/>
        <end position="124"/>
    </location>
</feature>
<dbReference type="SUPFAM" id="SSF103481">
    <property type="entry name" value="Multidrug resistance efflux transporter EmrE"/>
    <property type="match status" value="2"/>
</dbReference>
<feature type="domain" description="EamA" evidence="7">
    <location>
        <begin position="42"/>
        <end position="175"/>
    </location>
</feature>
<gene>
    <name evidence="8" type="ORF">BSL78_25267</name>
</gene>
<dbReference type="OrthoDB" id="306876at2759"/>
<evidence type="ECO:0000256" key="3">
    <source>
        <dbReference type="ARBA" id="ARBA00022989"/>
    </source>
</evidence>
<feature type="transmembrane region" description="Helical" evidence="6">
    <location>
        <begin position="201"/>
        <end position="224"/>
    </location>
</feature>
<comment type="caution">
    <text evidence="8">The sequence shown here is derived from an EMBL/GenBank/DDBJ whole genome shotgun (WGS) entry which is preliminary data.</text>
</comment>
<organism evidence="8 9">
    <name type="scientific">Stichopus japonicus</name>
    <name type="common">Sea cucumber</name>
    <dbReference type="NCBI Taxonomy" id="307972"/>
    <lineage>
        <taxon>Eukaryota</taxon>
        <taxon>Metazoa</taxon>
        <taxon>Echinodermata</taxon>
        <taxon>Eleutherozoa</taxon>
        <taxon>Echinozoa</taxon>
        <taxon>Holothuroidea</taxon>
        <taxon>Aspidochirotacea</taxon>
        <taxon>Aspidochirotida</taxon>
        <taxon>Stichopodidae</taxon>
        <taxon>Apostichopus</taxon>
    </lineage>
</organism>
<dbReference type="Pfam" id="PF00892">
    <property type="entry name" value="EamA"/>
    <property type="match status" value="2"/>
</dbReference>
<keyword evidence="2 6" id="KW-0812">Transmembrane</keyword>
<feature type="compositionally biased region" description="Basic and acidic residues" evidence="5">
    <location>
        <begin position="349"/>
        <end position="359"/>
    </location>
</feature>
<dbReference type="PANTHER" id="PTHR22911:SF6">
    <property type="entry name" value="SOLUTE CARRIER FAMILY 35 MEMBER G1"/>
    <property type="match status" value="1"/>
</dbReference>
<dbReference type="Proteomes" id="UP000230750">
    <property type="component" value="Unassembled WGS sequence"/>
</dbReference>
<accession>A0A2G8JQA3</accession>
<keyword evidence="4 6" id="KW-0472">Membrane</keyword>
<dbReference type="InterPro" id="IPR037185">
    <property type="entry name" value="EmrE-like"/>
</dbReference>
<dbReference type="EMBL" id="MRZV01001433">
    <property type="protein sequence ID" value="PIK37890.1"/>
    <property type="molecule type" value="Genomic_DNA"/>
</dbReference>
<evidence type="ECO:0000259" key="7">
    <source>
        <dbReference type="Pfam" id="PF00892"/>
    </source>
</evidence>
<feature type="transmembrane region" description="Helical" evidence="6">
    <location>
        <begin position="320"/>
        <end position="342"/>
    </location>
</feature>
<comment type="subcellular location">
    <subcellularLocation>
        <location evidence="1">Membrane</location>
        <topology evidence="1">Multi-pass membrane protein</topology>
    </subcellularLocation>
</comment>
<dbReference type="PANTHER" id="PTHR22911">
    <property type="entry name" value="ACYL-MALONYL CONDENSING ENZYME-RELATED"/>
    <property type="match status" value="1"/>
</dbReference>
<feature type="domain" description="EamA" evidence="7">
    <location>
        <begin position="206"/>
        <end position="337"/>
    </location>
</feature>
<evidence type="ECO:0000256" key="4">
    <source>
        <dbReference type="ARBA" id="ARBA00023136"/>
    </source>
</evidence>